<organism evidence="1">
    <name type="scientific">Arundo donax</name>
    <name type="common">Giant reed</name>
    <name type="synonym">Donax arundinaceus</name>
    <dbReference type="NCBI Taxonomy" id="35708"/>
    <lineage>
        <taxon>Eukaryota</taxon>
        <taxon>Viridiplantae</taxon>
        <taxon>Streptophyta</taxon>
        <taxon>Embryophyta</taxon>
        <taxon>Tracheophyta</taxon>
        <taxon>Spermatophyta</taxon>
        <taxon>Magnoliopsida</taxon>
        <taxon>Liliopsida</taxon>
        <taxon>Poales</taxon>
        <taxon>Poaceae</taxon>
        <taxon>PACMAD clade</taxon>
        <taxon>Arundinoideae</taxon>
        <taxon>Arundineae</taxon>
        <taxon>Arundo</taxon>
    </lineage>
</organism>
<protein>
    <submittedName>
        <fullName evidence="1">Uncharacterized protein</fullName>
    </submittedName>
</protein>
<dbReference type="EMBL" id="GBRH01250699">
    <property type="protein sequence ID" value="JAD47196.1"/>
    <property type="molecule type" value="Transcribed_RNA"/>
</dbReference>
<accession>A0A0A9A7Y7</accession>
<reference evidence="1" key="2">
    <citation type="journal article" date="2015" name="Data Brief">
        <title>Shoot transcriptome of the giant reed, Arundo donax.</title>
        <authorList>
            <person name="Barrero R.A."/>
            <person name="Guerrero F.D."/>
            <person name="Moolhuijzen P."/>
            <person name="Goolsby J.A."/>
            <person name="Tidwell J."/>
            <person name="Bellgard S.E."/>
            <person name="Bellgard M.I."/>
        </authorList>
    </citation>
    <scope>NUCLEOTIDE SEQUENCE</scope>
    <source>
        <tissue evidence="1">Shoot tissue taken approximately 20 cm above the soil surface</tissue>
    </source>
</reference>
<reference evidence="1" key="1">
    <citation type="submission" date="2014-09" db="EMBL/GenBank/DDBJ databases">
        <authorList>
            <person name="Magalhaes I.L.F."/>
            <person name="Oliveira U."/>
            <person name="Santos F.R."/>
            <person name="Vidigal T.H.D.A."/>
            <person name="Brescovit A.D."/>
            <person name="Santos A.J."/>
        </authorList>
    </citation>
    <scope>NUCLEOTIDE SEQUENCE</scope>
    <source>
        <tissue evidence="1">Shoot tissue taken approximately 20 cm above the soil surface</tissue>
    </source>
</reference>
<proteinExistence type="predicted"/>
<sequence>MKMPFLIRKMLSNALEIWLVSGQCITSLRC</sequence>
<dbReference type="AlphaFoldDB" id="A0A0A9A7Y7"/>
<name>A0A0A9A7Y7_ARUDO</name>
<evidence type="ECO:0000313" key="1">
    <source>
        <dbReference type="EMBL" id="JAD47196.1"/>
    </source>
</evidence>